<dbReference type="EMBL" id="CAIJEO010000003">
    <property type="protein sequence ID" value="CAD0089513.1"/>
    <property type="molecule type" value="Genomic_DNA"/>
</dbReference>
<proteinExistence type="predicted"/>
<keyword evidence="2" id="KW-1185">Reference proteome</keyword>
<dbReference type="SUPFAM" id="SSF52047">
    <property type="entry name" value="RNI-like"/>
    <property type="match status" value="1"/>
</dbReference>
<comment type="caution">
    <text evidence="1">The sequence shown here is derived from an EMBL/GenBank/DDBJ whole genome shotgun (WGS) entry which is preliminary data.</text>
</comment>
<dbReference type="AlphaFoldDB" id="A0A9N8JQQ5"/>
<evidence type="ECO:0000313" key="1">
    <source>
        <dbReference type="EMBL" id="CAD0089513.1"/>
    </source>
</evidence>
<gene>
    <name evidence="1" type="ORF">AWRI4233_LOCUS2340</name>
</gene>
<dbReference type="Proteomes" id="UP000714618">
    <property type="component" value="Unassembled WGS sequence"/>
</dbReference>
<protein>
    <submittedName>
        <fullName evidence="1">Uncharacterized protein</fullName>
    </submittedName>
</protein>
<dbReference type="Gene3D" id="3.80.10.10">
    <property type="entry name" value="Ribonuclease Inhibitor"/>
    <property type="match status" value="1"/>
</dbReference>
<reference evidence="1" key="1">
    <citation type="submission" date="2020-06" db="EMBL/GenBank/DDBJ databases">
        <authorList>
            <person name="Onetto C."/>
        </authorList>
    </citation>
    <scope>NUCLEOTIDE SEQUENCE</scope>
</reference>
<dbReference type="InterPro" id="IPR032675">
    <property type="entry name" value="LRR_dom_sf"/>
</dbReference>
<accession>A0A9N8JQQ5</accession>
<organism evidence="1 2">
    <name type="scientific">Aureobasidium mustum</name>
    <dbReference type="NCBI Taxonomy" id="2773714"/>
    <lineage>
        <taxon>Eukaryota</taxon>
        <taxon>Fungi</taxon>
        <taxon>Dikarya</taxon>
        <taxon>Ascomycota</taxon>
        <taxon>Pezizomycotina</taxon>
        <taxon>Dothideomycetes</taxon>
        <taxon>Dothideomycetidae</taxon>
        <taxon>Dothideales</taxon>
        <taxon>Saccotheciaceae</taxon>
        <taxon>Aureobasidium</taxon>
    </lineage>
</organism>
<name>A0A9N8JQQ5_9PEZI</name>
<sequence length="109" mass="12172">MPNSSNISPNQFVSFLQSLPALRRLNLLNVKADTMEKFYAWEGVVVAQLEELSIDGSCGFRRDLELRNHFLNHCTGLRKIDLDRGHPLSADALVHLSGLASLEDLSLSH</sequence>
<evidence type="ECO:0000313" key="2">
    <source>
        <dbReference type="Proteomes" id="UP000714618"/>
    </source>
</evidence>
<dbReference type="OrthoDB" id="2349122at2759"/>